<dbReference type="RefSeq" id="WP_335421757.1">
    <property type="nucleotide sequence ID" value="NZ_JBALHR010000004.1"/>
</dbReference>
<sequence>MTKHLADKRSPATGTRVAQFLRIAREGSERLWQDLRRRPVPVPADNRRAAEFLRIDRGRQV</sequence>
<accession>A0ABU8BTT0</accession>
<evidence type="ECO:0000313" key="1">
    <source>
        <dbReference type="EMBL" id="MEH7828109.1"/>
    </source>
</evidence>
<gene>
    <name evidence="1" type="ORF">V6590_08100</name>
</gene>
<name>A0ABU8BTT0_9RHOB</name>
<dbReference type="Proteomes" id="UP001431963">
    <property type="component" value="Unassembled WGS sequence"/>
</dbReference>
<organism evidence="1 2">
    <name type="scientific">Gemmobacter denitrificans</name>
    <dbReference type="NCBI Taxonomy" id="3123040"/>
    <lineage>
        <taxon>Bacteria</taxon>
        <taxon>Pseudomonadati</taxon>
        <taxon>Pseudomonadota</taxon>
        <taxon>Alphaproteobacteria</taxon>
        <taxon>Rhodobacterales</taxon>
        <taxon>Paracoccaceae</taxon>
        <taxon>Gemmobacter</taxon>
    </lineage>
</organism>
<keyword evidence="2" id="KW-1185">Reference proteome</keyword>
<dbReference type="EMBL" id="JBALHR010000004">
    <property type="protein sequence ID" value="MEH7828109.1"/>
    <property type="molecule type" value="Genomic_DNA"/>
</dbReference>
<protein>
    <submittedName>
        <fullName evidence="1">Uncharacterized protein</fullName>
    </submittedName>
</protein>
<reference evidence="1" key="1">
    <citation type="submission" date="2024-02" db="EMBL/GenBank/DDBJ databases">
        <title>Genome sequences of strain Gemmobacter sp. JM10B15.</title>
        <authorList>
            <person name="Zhang M."/>
        </authorList>
    </citation>
    <scope>NUCLEOTIDE SEQUENCE</scope>
    <source>
        <strain evidence="1">JM10B15</strain>
    </source>
</reference>
<comment type="caution">
    <text evidence="1">The sequence shown here is derived from an EMBL/GenBank/DDBJ whole genome shotgun (WGS) entry which is preliminary data.</text>
</comment>
<evidence type="ECO:0000313" key="2">
    <source>
        <dbReference type="Proteomes" id="UP001431963"/>
    </source>
</evidence>
<proteinExistence type="predicted"/>